<feature type="compositionally biased region" description="Basic and acidic residues" evidence="6">
    <location>
        <begin position="789"/>
        <end position="802"/>
    </location>
</feature>
<organism evidence="10 11">
    <name type="scientific">Xanthoceras sorbifolium</name>
    <dbReference type="NCBI Taxonomy" id="99658"/>
    <lineage>
        <taxon>Eukaryota</taxon>
        <taxon>Viridiplantae</taxon>
        <taxon>Streptophyta</taxon>
        <taxon>Embryophyta</taxon>
        <taxon>Tracheophyta</taxon>
        <taxon>Spermatophyta</taxon>
        <taxon>Magnoliopsida</taxon>
        <taxon>eudicotyledons</taxon>
        <taxon>Gunneridae</taxon>
        <taxon>Pentapetalae</taxon>
        <taxon>rosids</taxon>
        <taxon>malvids</taxon>
        <taxon>Sapindales</taxon>
        <taxon>Sapindaceae</taxon>
        <taxon>Xanthoceroideae</taxon>
        <taxon>Xanthoceras</taxon>
    </lineage>
</organism>
<evidence type="ECO:0000259" key="9">
    <source>
        <dbReference type="PROSITE" id="PS51847"/>
    </source>
</evidence>
<dbReference type="InterPro" id="IPR052847">
    <property type="entry name" value="Ext_Synaptotagmin/KAHRP-like"/>
</dbReference>
<protein>
    <recommendedName>
        <fullName evidence="12">C2 domain-containing protein</fullName>
    </recommendedName>
</protein>
<evidence type="ECO:0000313" key="10">
    <source>
        <dbReference type="EMBL" id="KAH7543941.1"/>
    </source>
</evidence>
<feature type="region of interest" description="Disordered" evidence="6">
    <location>
        <begin position="261"/>
        <end position="284"/>
    </location>
</feature>
<feature type="region of interest" description="Disordered" evidence="6">
    <location>
        <begin position="682"/>
        <end position="717"/>
    </location>
</feature>
<evidence type="ECO:0000256" key="1">
    <source>
        <dbReference type="ARBA" id="ARBA00004370"/>
    </source>
</evidence>
<keyword evidence="7" id="KW-0812">Transmembrane</keyword>
<evidence type="ECO:0000259" key="8">
    <source>
        <dbReference type="PROSITE" id="PS50004"/>
    </source>
</evidence>
<feature type="compositionally biased region" description="Basic and acidic residues" evidence="6">
    <location>
        <begin position="754"/>
        <end position="779"/>
    </location>
</feature>
<evidence type="ECO:0008006" key="12">
    <source>
        <dbReference type="Google" id="ProtNLM"/>
    </source>
</evidence>
<feature type="region of interest" description="Disordered" evidence="6">
    <location>
        <begin position="537"/>
        <end position="578"/>
    </location>
</feature>
<comment type="caution">
    <text evidence="10">The sequence shown here is derived from an EMBL/GenBank/DDBJ whole genome shotgun (WGS) entry which is preliminary data.</text>
</comment>
<keyword evidence="7" id="KW-1133">Transmembrane helix</keyword>
<feature type="region of interest" description="Disordered" evidence="6">
    <location>
        <begin position="729"/>
        <end position="811"/>
    </location>
</feature>
<keyword evidence="2" id="KW-0813">Transport</keyword>
<comment type="subcellular location">
    <subcellularLocation>
        <location evidence="1">Membrane</location>
    </subcellularLocation>
</comment>
<reference evidence="10 11" key="1">
    <citation type="submission" date="2021-02" db="EMBL/GenBank/DDBJ databases">
        <title>Plant Genome Project.</title>
        <authorList>
            <person name="Zhang R.-G."/>
        </authorList>
    </citation>
    <scope>NUCLEOTIDE SEQUENCE [LARGE SCALE GENOMIC DNA]</scope>
    <source>
        <tissue evidence="10">Leaves</tissue>
    </source>
</reference>
<dbReference type="Pfam" id="PF00168">
    <property type="entry name" value="C2"/>
    <property type="match status" value="1"/>
</dbReference>
<feature type="compositionally biased region" description="Low complexity" evidence="6">
    <location>
        <begin position="547"/>
        <end position="562"/>
    </location>
</feature>
<dbReference type="CDD" id="cd21669">
    <property type="entry name" value="SMP_SF"/>
    <property type="match status" value="1"/>
</dbReference>
<feature type="region of interest" description="Disordered" evidence="6">
    <location>
        <begin position="628"/>
        <end position="657"/>
    </location>
</feature>
<feature type="compositionally biased region" description="Acidic residues" evidence="6">
    <location>
        <begin position="699"/>
        <end position="710"/>
    </location>
</feature>
<dbReference type="InterPro" id="IPR035892">
    <property type="entry name" value="C2_domain_sf"/>
</dbReference>
<gene>
    <name evidence="10" type="ORF">JRO89_XS15G0068100</name>
</gene>
<keyword evidence="5 7" id="KW-0472">Membrane</keyword>
<keyword evidence="4" id="KW-0446">Lipid-binding</keyword>
<dbReference type="SUPFAM" id="SSF49562">
    <property type="entry name" value="C2 domain (Calcium/lipid-binding domain, CaLB)"/>
    <property type="match status" value="1"/>
</dbReference>
<dbReference type="PROSITE" id="PS50004">
    <property type="entry name" value="C2"/>
    <property type="match status" value="1"/>
</dbReference>
<dbReference type="InterPro" id="IPR031468">
    <property type="entry name" value="SMP_LBD"/>
</dbReference>
<feature type="transmembrane region" description="Helical" evidence="7">
    <location>
        <begin position="31"/>
        <end position="48"/>
    </location>
</feature>
<evidence type="ECO:0000256" key="7">
    <source>
        <dbReference type="SAM" id="Phobius"/>
    </source>
</evidence>
<sequence>MSILEISMMHHVCIVLLSIWFLSFFDLCHPVVYFVSVIYLYLVHERYVMRLRRKLQFEERKQSNQRRVLSDSETVRWLNHAVEKIWPICMEQITSQKILLPIIPWFLEKYKPWTAKEAVVQHLYLGRNPPVFTEMRVLHQNTDDDHLVLELGMNFLTADDMSAILAVKLRKRLGFGIHLLLQVLVGVKFLRRWPFLGRLRVCFVEPPYFQMTVKPMFTHGLDVTELPGIAGWLDKLLSVAFEQTLVEPNMLVVDVEKFASPQPDPRKNHDRYKDLEKSHQTSYRSRVREGNKNVNVLDYGILIIKSWFSVNVKEPIAYAKVEVVEASDMKPSDLNGLADPYVKGQLGPYRFRTKTQKKTLTPKWHEEFKIPICTWESPNVLLIEVRDKDHFVDDTLGDCSINISDFKDGQRHDMWLPLENIKIGRLHLAVTVIDDNAKGVDIPFDEVTFSKEGTQNNEELRNKEDMRNSFVNESAHKGSFSSEMSEMSPKVADNFEPINIEGQQETGIWVHRPGSEVVQIWEPRKGKSRRLDTQIHRVPNDSFGSPNSAASGPLNNGGSSSSDENHEGKNPMKTVRRGLKKISSVFSRSPKTEDQSGSIGEAVQSPHANLKAVNAKEIGMKFIVEDSLSGPITGKDPKEISVDSEGSGPDSPSRRNMKGMAKSILKHAGKHARNIKHALSRKDSRRFECDSSGVRGEDLFLDGDSSDDESLSSPRVERVPVVSNTVLCSSGNDDFSNTKEHIVQTGSSDPEMETQDKTKKKSVEDPKRKDDGEVSEHDTTGNGATESLKTLEEVLKGREDGKVGLVENKVS</sequence>
<dbReference type="SMART" id="SM00239">
    <property type="entry name" value="C2"/>
    <property type="match status" value="1"/>
</dbReference>
<dbReference type="PROSITE" id="PS51847">
    <property type="entry name" value="SMP"/>
    <property type="match status" value="1"/>
</dbReference>
<keyword evidence="3" id="KW-0445">Lipid transport</keyword>
<dbReference type="EMBL" id="JAFEMO010000015">
    <property type="protein sequence ID" value="KAH7543941.1"/>
    <property type="molecule type" value="Genomic_DNA"/>
</dbReference>
<dbReference type="PANTHER" id="PTHR47042:SF4">
    <property type="entry name" value="OS02G0313700 PROTEIN"/>
    <property type="match status" value="1"/>
</dbReference>
<proteinExistence type="predicted"/>
<dbReference type="Proteomes" id="UP000827721">
    <property type="component" value="Unassembled WGS sequence"/>
</dbReference>
<feature type="domain" description="SMP-LTD" evidence="9">
    <location>
        <begin position="71"/>
        <end position="256"/>
    </location>
</feature>
<dbReference type="Gene3D" id="2.60.40.150">
    <property type="entry name" value="C2 domain"/>
    <property type="match status" value="1"/>
</dbReference>
<dbReference type="InterPro" id="IPR000008">
    <property type="entry name" value="C2_dom"/>
</dbReference>
<evidence type="ECO:0000256" key="3">
    <source>
        <dbReference type="ARBA" id="ARBA00023055"/>
    </source>
</evidence>
<feature type="compositionally biased region" description="Basic and acidic residues" evidence="6">
    <location>
        <begin position="264"/>
        <end position="279"/>
    </location>
</feature>
<name>A0ABQ8H149_9ROSI</name>
<evidence type="ECO:0000313" key="11">
    <source>
        <dbReference type="Proteomes" id="UP000827721"/>
    </source>
</evidence>
<accession>A0ABQ8H149</accession>
<dbReference type="PANTHER" id="PTHR47042">
    <property type="entry name" value="C2 DOMAIN-CONTAINING PROTEIN-LIKE"/>
    <property type="match status" value="1"/>
</dbReference>
<keyword evidence="11" id="KW-1185">Reference proteome</keyword>
<evidence type="ECO:0000256" key="5">
    <source>
        <dbReference type="ARBA" id="ARBA00023136"/>
    </source>
</evidence>
<feature type="domain" description="C2" evidence="8">
    <location>
        <begin position="298"/>
        <end position="416"/>
    </location>
</feature>
<dbReference type="CDD" id="cd00030">
    <property type="entry name" value="C2"/>
    <property type="match status" value="1"/>
</dbReference>
<evidence type="ECO:0000256" key="2">
    <source>
        <dbReference type="ARBA" id="ARBA00022448"/>
    </source>
</evidence>
<evidence type="ECO:0000256" key="4">
    <source>
        <dbReference type="ARBA" id="ARBA00023121"/>
    </source>
</evidence>
<evidence type="ECO:0000256" key="6">
    <source>
        <dbReference type="SAM" id="MobiDB-lite"/>
    </source>
</evidence>